<gene>
    <name evidence="1" type="ORF">LCGC14_2635290</name>
</gene>
<feature type="non-terminal residue" evidence="1">
    <location>
        <position position="33"/>
    </location>
</feature>
<accession>A0A0F9CRE9</accession>
<sequence length="33" mass="3431">MIYDSFVGIDPGITGGIAEITSGKIYALKMPAT</sequence>
<comment type="caution">
    <text evidence="1">The sequence shown here is derived from an EMBL/GenBank/DDBJ whole genome shotgun (WGS) entry which is preliminary data.</text>
</comment>
<proteinExistence type="predicted"/>
<name>A0A0F9CRE9_9ZZZZ</name>
<protein>
    <submittedName>
        <fullName evidence="1">Uncharacterized protein</fullName>
    </submittedName>
</protein>
<reference evidence="1" key="1">
    <citation type="journal article" date="2015" name="Nature">
        <title>Complex archaea that bridge the gap between prokaryotes and eukaryotes.</title>
        <authorList>
            <person name="Spang A."/>
            <person name="Saw J.H."/>
            <person name="Jorgensen S.L."/>
            <person name="Zaremba-Niedzwiedzka K."/>
            <person name="Martijn J."/>
            <person name="Lind A.E."/>
            <person name="van Eijk R."/>
            <person name="Schleper C."/>
            <person name="Guy L."/>
            <person name="Ettema T.J."/>
        </authorList>
    </citation>
    <scope>NUCLEOTIDE SEQUENCE</scope>
</reference>
<evidence type="ECO:0000313" key="1">
    <source>
        <dbReference type="EMBL" id="KKK99181.1"/>
    </source>
</evidence>
<organism evidence="1">
    <name type="scientific">marine sediment metagenome</name>
    <dbReference type="NCBI Taxonomy" id="412755"/>
    <lineage>
        <taxon>unclassified sequences</taxon>
        <taxon>metagenomes</taxon>
        <taxon>ecological metagenomes</taxon>
    </lineage>
</organism>
<dbReference type="EMBL" id="LAZR01045307">
    <property type="protein sequence ID" value="KKK99181.1"/>
    <property type="molecule type" value="Genomic_DNA"/>
</dbReference>
<dbReference type="AlphaFoldDB" id="A0A0F9CRE9"/>